<evidence type="ECO:0000256" key="2">
    <source>
        <dbReference type="SAM" id="MobiDB-lite"/>
    </source>
</evidence>
<protein>
    <submittedName>
        <fullName evidence="3">Uncharacterized protein</fullName>
    </submittedName>
</protein>
<proteinExistence type="predicted"/>
<reference evidence="3" key="1">
    <citation type="submission" date="2023-07" db="EMBL/GenBank/DDBJ databases">
        <authorList>
            <person name="Aktuganov G."/>
            <person name="Boyko T."/>
            <person name="Delegan Y."/>
            <person name="Galimzianova N."/>
            <person name="Gilvanova E."/>
            <person name="Korobov V."/>
            <person name="Kuzmina L."/>
            <person name="Melentiev A."/>
            <person name="Milman P."/>
            <person name="Ryabova A."/>
            <person name="Stupak E."/>
            <person name="Yasakov T."/>
            <person name="Zharikova N."/>
            <person name="Zhurenko E."/>
        </authorList>
    </citation>
    <scope>NUCLEOTIDE SEQUENCE</scope>
    <source>
        <strain evidence="3">IB-739</strain>
    </source>
</reference>
<comment type="caution">
    <text evidence="3">The sequence shown here is derived from an EMBL/GenBank/DDBJ whole genome shotgun (WGS) entry which is preliminary data.</text>
</comment>
<sequence>MRSNLYDELKESRHGDQERLRKLMEEIRMLMEAKKKRSLLDRLRTKRPNTKPKAWD</sequence>
<dbReference type="Proteomes" id="UP001168883">
    <property type="component" value="Unassembled WGS sequence"/>
</dbReference>
<name>A0ABT8VAP9_9BACL</name>
<feature type="region of interest" description="Disordered" evidence="2">
    <location>
        <begin position="37"/>
        <end position="56"/>
    </location>
</feature>
<organism evidence="3 4">
    <name type="scientific">Paenibacillus ehimensis</name>
    <dbReference type="NCBI Taxonomy" id="79264"/>
    <lineage>
        <taxon>Bacteria</taxon>
        <taxon>Bacillati</taxon>
        <taxon>Bacillota</taxon>
        <taxon>Bacilli</taxon>
        <taxon>Bacillales</taxon>
        <taxon>Paenibacillaceae</taxon>
        <taxon>Paenibacillus</taxon>
    </lineage>
</organism>
<dbReference type="RefSeq" id="WP_164827939.1">
    <property type="nucleotide sequence ID" value="NZ_JARLKN010000055.1"/>
</dbReference>
<evidence type="ECO:0000313" key="3">
    <source>
        <dbReference type="EMBL" id="MDO3678067.1"/>
    </source>
</evidence>
<keyword evidence="1" id="KW-0175">Coiled coil</keyword>
<feature type="coiled-coil region" evidence="1">
    <location>
        <begin position="6"/>
        <end position="37"/>
    </location>
</feature>
<gene>
    <name evidence="3" type="ORF">Q3C12_13725</name>
</gene>
<accession>A0ABT8VAP9</accession>
<keyword evidence="4" id="KW-1185">Reference proteome</keyword>
<evidence type="ECO:0000256" key="1">
    <source>
        <dbReference type="SAM" id="Coils"/>
    </source>
</evidence>
<dbReference type="EMBL" id="JAUMKJ010000015">
    <property type="protein sequence ID" value="MDO3678067.1"/>
    <property type="molecule type" value="Genomic_DNA"/>
</dbReference>
<evidence type="ECO:0000313" key="4">
    <source>
        <dbReference type="Proteomes" id="UP001168883"/>
    </source>
</evidence>